<evidence type="ECO:0000313" key="2">
    <source>
        <dbReference type="Proteomes" id="UP000183107"/>
    </source>
</evidence>
<proteinExistence type="predicted"/>
<keyword evidence="2" id="KW-1185">Reference proteome</keyword>
<accession>A0A1I4XYH3</accession>
<name>A0A1I4XYH3_9PROT</name>
<dbReference type="EMBL" id="FOVJ01000001">
    <property type="protein sequence ID" value="SFN30279.1"/>
    <property type="molecule type" value="Genomic_DNA"/>
</dbReference>
<gene>
    <name evidence="1" type="ORF">SAMN05216386_0367</name>
</gene>
<dbReference type="RefSeq" id="WP_074793958.1">
    <property type="nucleotide sequence ID" value="NZ_FOVJ01000001.1"/>
</dbReference>
<reference evidence="2" key="1">
    <citation type="submission" date="2016-10" db="EMBL/GenBank/DDBJ databases">
        <authorList>
            <person name="Varghese N."/>
        </authorList>
    </citation>
    <scope>NUCLEOTIDE SEQUENCE [LARGE SCALE GENOMIC DNA]</scope>
    <source>
        <strain evidence="2">Nsp8</strain>
    </source>
</reference>
<sequence length="282" mass="30917">MKADFAASIAGMSLFAQMSFTDISFTNGMSVVPVASAESTQGQAYTASNPESIFTPVKFSLDLIKPAAFDTDSRPRTDGINLSGDHQWYLLMKQGQSDFTFTCRTGIEYPVKTNTKLTFVDAATGVAVAEAVLPPDKVARSYKVSLTPGKLYRVDVKDKAGFTIDWEPQFSMTHVSQELTKPSPFADSYAAYFYVPKNTGVIGGYWKNTGARLIDPQGAIALTNTTENTYFSYPVPEGMDGKIWKLEQCANNCYLMTVPPQIARHPGELLLPKEVVKADKLN</sequence>
<evidence type="ECO:0000313" key="1">
    <source>
        <dbReference type="EMBL" id="SFN30279.1"/>
    </source>
</evidence>
<dbReference type="Proteomes" id="UP000183107">
    <property type="component" value="Unassembled WGS sequence"/>
</dbReference>
<dbReference type="OrthoDB" id="8565046at2"/>
<organism evidence="1 2">
    <name type="scientific">Nitrosospira briensis</name>
    <dbReference type="NCBI Taxonomy" id="35799"/>
    <lineage>
        <taxon>Bacteria</taxon>
        <taxon>Pseudomonadati</taxon>
        <taxon>Pseudomonadota</taxon>
        <taxon>Betaproteobacteria</taxon>
        <taxon>Nitrosomonadales</taxon>
        <taxon>Nitrosomonadaceae</taxon>
        <taxon>Nitrosospira</taxon>
    </lineage>
</organism>
<protein>
    <submittedName>
        <fullName evidence="1">Uncharacterized protein</fullName>
    </submittedName>
</protein>
<dbReference type="AlphaFoldDB" id="A0A1I4XYH3"/>